<dbReference type="PANTHER" id="PTHR30146">
    <property type="entry name" value="LACI-RELATED TRANSCRIPTIONAL REPRESSOR"/>
    <property type="match status" value="1"/>
</dbReference>
<keyword evidence="3" id="KW-0804">Transcription</keyword>
<evidence type="ECO:0000256" key="3">
    <source>
        <dbReference type="ARBA" id="ARBA00023163"/>
    </source>
</evidence>
<proteinExistence type="predicted"/>
<dbReference type="InterPro" id="IPR046335">
    <property type="entry name" value="LacI/GalR-like_sensor"/>
</dbReference>
<dbReference type="CDD" id="cd01392">
    <property type="entry name" value="HTH_LacI"/>
    <property type="match status" value="1"/>
</dbReference>
<dbReference type="Gene3D" id="3.40.50.2300">
    <property type="match status" value="2"/>
</dbReference>
<keyword evidence="1" id="KW-0805">Transcription regulation</keyword>
<dbReference type="Pfam" id="PF13377">
    <property type="entry name" value="Peripla_BP_3"/>
    <property type="match status" value="1"/>
</dbReference>
<dbReference type="RefSeq" id="WP_349279846.1">
    <property type="nucleotide sequence ID" value="NZ_CBCSCU010000028.1"/>
</dbReference>
<dbReference type="EMBL" id="CP157675">
    <property type="protein sequence ID" value="XBP70478.1"/>
    <property type="molecule type" value="Genomic_DNA"/>
</dbReference>
<dbReference type="AlphaFoldDB" id="A0AAU7LUB3"/>
<feature type="region of interest" description="Disordered" evidence="4">
    <location>
        <begin position="48"/>
        <end position="70"/>
    </location>
</feature>
<evidence type="ECO:0000256" key="4">
    <source>
        <dbReference type="SAM" id="MobiDB-lite"/>
    </source>
</evidence>
<dbReference type="GO" id="GO:0000976">
    <property type="term" value="F:transcription cis-regulatory region binding"/>
    <property type="evidence" value="ECO:0007669"/>
    <property type="project" value="TreeGrafter"/>
</dbReference>
<organism evidence="6">
    <name type="scientific">Polaromonas hydrogenivorans</name>
    <dbReference type="NCBI Taxonomy" id="335476"/>
    <lineage>
        <taxon>Bacteria</taxon>
        <taxon>Pseudomonadati</taxon>
        <taxon>Pseudomonadota</taxon>
        <taxon>Betaproteobacteria</taxon>
        <taxon>Burkholderiales</taxon>
        <taxon>Comamonadaceae</taxon>
        <taxon>Polaromonas</taxon>
    </lineage>
</organism>
<dbReference type="InterPro" id="IPR010982">
    <property type="entry name" value="Lambda_DNA-bd_dom_sf"/>
</dbReference>
<dbReference type="InterPro" id="IPR000843">
    <property type="entry name" value="HTH_LacI"/>
</dbReference>
<name>A0AAU7LUB3_9BURK</name>
<feature type="compositionally biased region" description="Basic and acidic residues" evidence="4">
    <location>
        <begin position="60"/>
        <end position="69"/>
    </location>
</feature>
<protein>
    <submittedName>
        <fullName evidence="6">LacI family DNA-binding transcriptional regulator</fullName>
    </submittedName>
</protein>
<evidence type="ECO:0000259" key="5">
    <source>
        <dbReference type="PROSITE" id="PS50932"/>
    </source>
</evidence>
<dbReference type="GO" id="GO:0003700">
    <property type="term" value="F:DNA-binding transcription factor activity"/>
    <property type="evidence" value="ECO:0007669"/>
    <property type="project" value="TreeGrafter"/>
</dbReference>
<feature type="compositionally biased region" description="Low complexity" evidence="4">
    <location>
        <begin position="18"/>
        <end position="28"/>
    </location>
</feature>
<dbReference type="SUPFAM" id="SSF53822">
    <property type="entry name" value="Periplasmic binding protein-like I"/>
    <property type="match status" value="1"/>
</dbReference>
<feature type="domain" description="HTH lacI-type" evidence="5">
    <location>
        <begin position="70"/>
        <end position="124"/>
    </location>
</feature>
<reference evidence="6" key="1">
    <citation type="submission" date="2024-05" db="EMBL/GenBank/DDBJ databases">
        <authorList>
            <person name="Bunk B."/>
            <person name="Swiderski J."/>
            <person name="Sproer C."/>
            <person name="Thiel V."/>
        </authorList>
    </citation>
    <scope>NUCLEOTIDE SEQUENCE</scope>
    <source>
        <strain evidence="6">DSM 17735</strain>
    </source>
</reference>
<dbReference type="PANTHER" id="PTHR30146:SF120">
    <property type="entry name" value="ALANINE RACEMASE"/>
    <property type="match status" value="1"/>
</dbReference>
<feature type="region of interest" description="Disordered" evidence="4">
    <location>
        <begin position="1"/>
        <end position="30"/>
    </location>
</feature>
<dbReference type="Gene3D" id="1.10.260.40">
    <property type="entry name" value="lambda repressor-like DNA-binding domains"/>
    <property type="match status" value="1"/>
</dbReference>
<evidence type="ECO:0000313" key="6">
    <source>
        <dbReference type="EMBL" id="XBP70478.1"/>
    </source>
</evidence>
<gene>
    <name evidence="6" type="ORF">ABLV49_01155</name>
</gene>
<accession>A0AAU7LUB3</accession>
<dbReference type="Pfam" id="PF00356">
    <property type="entry name" value="LacI"/>
    <property type="match status" value="1"/>
</dbReference>
<dbReference type="CDD" id="cd06295">
    <property type="entry name" value="PBP1_CelR"/>
    <property type="match status" value="1"/>
</dbReference>
<dbReference type="SMART" id="SM00354">
    <property type="entry name" value="HTH_LACI"/>
    <property type="match status" value="1"/>
</dbReference>
<evidence type="ECO:0000256" key="2">
    <source>
        <dbReference type="ARBA" id="ARBA00023125"/>
    </source>
</evidence>
<sequence length="404" mass="43794">MQNESAEFVGCAVSEKPGAAGSSAFSSRSKSRYGRWLVSNAAYWRQNAEMKRTQKTSSRSADDATEKGRPQMADLARLAGVSVATVSRALNGSALISKDTRERIEELARSLNYSINIGAKNLRLKQNRTIAVVIPYDRGSRQHISDPFFLAMVGSLADALTERGFDMLLSRVDAESLDSAADLYNSGKAIGIILIGQWRHHDQLNQMAAKRMPIVVWGTQIPQQLYCTVGGDNMAGGAMATRHLLERGYRRIVFIGDPQLAEVTYRHRGYVEALATYGLQPDPQLLVCVPFDANEARAGINRLCEQGVSFDAVFACSDVMASAASQVLHLHGRTVPDAVGVVGYDDIEWASHCNPPLTTVRQPIGAAGAELVDALLCVIDGVVVVPRVLPVELVVRSSTRPDPG</sequence>
<dbReference type="PROSITE" id="PS50932">
    <property type="entry name" value="HTH_LACI_2"/>
    <property type="match status" value="1"/>
</dbReference>
<keyword evidence="2 6" id="KW-0238">DNA-binding</keyword>
<dbReference type="SUPFAM" id="SSF47413">
    <property type="entry name" value="lambda repressor-like DNA-binding domains"/>
    <property type="match status" value="1"/>
</dbReference>
<dbReference type="PROSITE" id="PS00356">
    <property type="entry name" value="HTH_LACI_1"/>
    <property type="match status" value="1"/>
</dbReference>
<dbReference type="InterPro" id="IPR028082">
    <property type="entry name" value="Peripla_BP_I"/>
</dbReference>
<evidence type="ECO:0000256" key="1">
    <source>
        <dbReference type="ARBA" id="ARBA00023015"/>
    </source>
</evidence>